<feature type="domain" description="Peptidase S33 tripeptidyl aminopeptidase-like C-terminal" evidence="5">
    <location>
        <begin position="388"/>
        <end position="487"/>
    </location>
</feature>
<feature type="chain" id="PRO_5030646756" evidence="4">
    <location>
        <begin position="24"/>
        <end position="514"/>
    </location>
</feature>
<name>A0A7W7WTY6_9PSEU</name>
<dbReference type="PANTHER" id="PTHR43248">
    <property type="entry name" value="2-SUCCINYL-6-HYDROXY-2,4-CYCLOHEXADIENE-1-CARBOXYLATE SYNTHASE"/>
    <property type="match status" value="1"/>
</dbReference>
<comment type="similarity">
    <text evidence="1">Belongs to the peptidase S33 family.</text>
</comment>
<dbReference type="SUPFAM" id="SSF53474">
    <property type="entry name" value="alpha/beta-Hydrolases"/>
    <property type="match status" value="1"/>
</dbReference>
<comment type="caution">
    <text evidence="6">The sequence shown here is derived from an EMBL/GenBank/DDBJ whole genome shotgun (WGS) entry which is preliminary data.</text>
</comment>
<evidence type="ECO:0000259" key="5">
    <source>
        <dbReference type="Pfam" id="PF08386"/>
    </source>
</evidence>
<reference evidence="6 7" key="1">
    <citation type="submission" date="2020-08" db="EMBL/GenBank/DDBJ databases">
        <title>Sequencing the genomes of 1000 actinobacteria strains.</title>
        <authorList>
            <person name="Klenk H.-P."/>
        </authorList>
    </citation>
    <scope>NUCLEOTIDE SEQUENCE [LARGE SCALE GENOMIC DNA]</scope>
    <source>
        <strain evidence="6 7">DSM 45084</strain>
    </source>
</reference>
<keyword evidence="2 4" id="KW-0732">Signal</keyword>
<dbReference type="InterPro" id="IPR051601">
    <property type="entry name" value="Serine_prot/Carboxylest_S33"/>
</dbReference>
<protein>
    <submittedName>
        <fullName evidence="6">Pimeloyl-ACP methyl ester carboxylesterase</fullName>
    </submittedName>
</protein>
<evidence type="ECO:0000256" key="1">
    <source>
        <dbReference type="ARBA" id="ARBA00010088"/>
    </source>
</evidence>
<dbReference type="InterPro" id="IPR029058">
    <property type="entry name" value="AB_hydrolase_fold"/>
</dbReference>
<dbReference type="InterPro" id="IPR013595">
    <property type="entry name" value="Pept_S33_TAP-like_C"/>
</dbReference>
<evidence type="ECO:0000256" key="4">
    <source>
        <dbReference type="SAM" id="SignalP"/>
    </source>
</evidence>
<dbReference type="PANTHER" id="PTHR43248:SF29">
    <property type="entry name" value="TRIPEPTIDYL AMINOPEPTIDASE"/>
    <property type="match status" value="1"/>
</dbReference>
<dbReference type="Gene3D" id="3.40.50.1820">
    <property type="entry name" value="alpha/beta hydrolase"/>
    <property type="match status" value="1"/>
</dbReference>
<accession>A0A7W7WTY6</accession>
<proteinExistence type="inferred from homology"/>
<dbReference type="AlphaFoldDB" id="A0A7W7WTY6"/>
<evidence type="ECO:0000313" key="6">
    <source>
        <dbReference type="EMBL" id="MBB4963631.1"/>
    </source>
</evidence>
<dbReference type="GO" id="GO:0016787">
    <property type="term" value="F:hydrolase activity"/>
    <property type="evidence" value="ECO:0007669"/>
    <property type="project" value="UniProtKB-KW"/>
</dbReference>
<dbReference type="EMBL" id="JACHJS010000001">
    <property type="protein sequence ID" value="MBB4963631.1"/>
    <property type="molecule type" value="Genomic_DNA"/>
</dbReference>
<keyword evidence="3" id="KW-0378">Hydrolase</keyword>
<dbReference type="Pfam" id="PF08386">
    <property type="entry name" value="Abhydrolase_4"/>
    <property type="match status" value="1"/>
</dbReference>
<evidence type="ECO:0000256" key="2">
    <source>
        <dbReference type="ARBA" id="ARBA00022729"/>
    </source>
</evidence>
<feature type="signal peptide" evidence="4">
    <location>
        <begin position="1"/>
        <end position="23"/>
    </location>
</feature>
<organism evidence="6 7">
    <name type="scientific">Saccharothrix violaceirubra</name>
    <dbReference type="NCBI Taxonomy" id="413306"/>
    <lineage>
        <taxon>Bacteria</taxon>
        <taxon>Bacillati</taxon>
        <taxon>Actinomycetota</taxon>
        <taxon>Actinomycetes</taxon>
        <taxon>Pseudonocardiales</taxon>
        <taxon>Pseudonocardiaceae</taxon>
        <taxon>Saccharothrix</taxon>
    </lineage>
</organism>
<dbReference type="RefSeq" id="WP_184666390.1">
    <property type="nucleotide sequence ID" value="NZ_BAABAI010000034.1"/>
</dbReference>
<evidence type="ECO:0000313" key="7">
    <source>
        <dbReference type="Proteomes" id="UP000542674"/>
    </source>
</evidence>
<evidence type="ECO:0000256" key="3">
    <source>
        <dbReference type="ARBA" id="ARBA00022801"/>
    </source>
</evidence>
<sequence>MRKLVVAVSALALVASVPAVADAAPEAVKAAKQFDDQKLAWGPCTDIPNAPPLLECATFGAPRDWNRPNDGNKITIAISRLKPKGPTKSSVLTNPGGPGAPGREFALAFASRTKLVDNAEVIGIDVRGTGASTNVTCGDFDSSNLVDPRDRSPRNVKLFYDAAEFQATTCQTLSGDFGKYVNTEQTVKDLDLLRRLLKRDKISWVGYSGGTWMGAYYATYFPERVDKFVLDSNAEFTTTFQDVFDEFGRGFERRFRTDFLPWVAKYDNVFHLGTTAEAVRQQYEKARAALTANPIPLPDGSHLKAVHLDSLLVQVQYSKNYFQIGAEFLAAVASGAVPATTANAALGLTQYRDASSATFYAIACNDTRYLGGRKYLAEKAERLGAQYPLIGYYQIDAACAFWERPALQLKKPTGKGVPPILMVQSERDPATPVEGARRSHEKFAGSRLLTVTDEGDHGIYAFGNKCVDDIVEAFLVDAKVPDKDLTCAGVPLPDPTAPQAKADDTVRRPIFFPL</sequence>
<gene>
    <name evidence="6" type="ORF">F4559_000990</name>
</gene>
<keyword evidence="7" id="KW-1185">Reference proteome</keyword>
<dbReference type="Proteomes" id="UP000542674">
    <property type="component" value="Unassembled WGS sequence"/>
</dbReference>